<feature type="region of interest" description="Disordered" evidence="3">
    <location>
        <begin position="180"/>
        <end position="200"/>
    </location>
</feature>
<evidence type="ECO:0000256" key="3">
    <source>
        <dbReference type="SAM" id="MobiDB-lite"/>
    </source>
</evidence>
<dbReference type="AlphaFoldDB" id="A0A0F7SJC4"/>
<dbReference type="Pfam" id="PF09745">
    <property type="entry name" value="NSRP1_N"/>
    <property type="match status" value="1"/>
</dbReference>
<feature type="compositionally biased region" description="Low complexity" evidence="3">
    <location>
        <begin position="258"/>
        <end position="267"/>
    </location>
</feature>
<feature type="compositionally biased region" description="Low complexity" evidence="3">
    <location>
        <begin position="312"/>
        <end position="324"/>
    </location>
</feature>
<dbReference type="EMBL" id="LN483167">
    <property type="protein sequence ID" value="CDZ97092.1"/>
    <property type="molecule type" value="Genomic_DNA"/>
</dbReference>
<evidence type="ECO:0000256" key="1">
    <source>
        <dbReference type="ARBA" id="ARBA00010126"/>
    </source>
</evidence>
<dbReference type="PANTHER" id="PTHR47845">
    <property type="entry name" value="NUCLEAR SPECKLE SPLICING REGULATORY PROTEIN 1 HOMOLOG"/>
    <property type="match status" value="1"/>
</dbReference>
<feature type="compositionally biased region" description="Polar residues" evidence="3">
    <location>
        <begin position="49"/>
        <end position="60"/>
    </location>
</feature>
<evidence type="ECO:0000259" key="4">
    <source>
        <dbReference type="Pfam" id="PF09745"/>
    </source>
</evidence>
<evidence type="ECO:0000313" key="5">
    <source>
        <dbReference type="EMBL" id="CDZ97092.1"/>
    </source>
</evidence>
<dbReference type="PANTHER" id="PTHR47845:SF1">
    <property type="entry name" value="NUCLEAR SPECKLE SPLICING REGULATORY PROTEIN 1 HOMOLOG"/>
    <property type="match status" value="1"/>
</dbReference>
<dbReference type="InterPro" id="IPR018612">
    <property type="entry name" value="NSRP1_N"/>
</dbReference>
<feature type="compositionally biased region" description="Basic and acidic residues" evidence="3">
    <location>
        <begin position="351"/>
        <end position="414"/>
    </location>
</feature>
<sequence>MSGQPPQEKLSFSLGLKKPQSKPTSSSQPASKQLKKPAFGLVDSDDETPVTSEPASSSGRSWGKPKAPAPKSLMHQAVAPSRAVREKQDEALKIDQAAFAYDEVYDHMKVAQKAARQRKEDESTDRQPKYMAQAIASAATRKLDRIRAEEKMLERERQLEGDEFADKEKFVTQAYKDQMEEVRRAEEEEKAQEAKMRDSNSKGISSFYANFLAQESDAHSAAVNAALQATTTAASTPQNLTIVRPVQGPAAPPPPPMSSSTDSSTNSERQALIAARERGLDVELNDSGEVVDSRDLLSAGLNFMPKKQPLPSSLASGSSANSKAPSGPYVSKRVGAAASVKEIRARQDALLRSQMEEEERRREEEAKVRETERLIGTKEKRNDESSVGDLKARYLERKKRKLEEEAERKRKEAEEAASGGS</sequence>
<dbReference type="InterPro" id="IPR053246">
    <property type="entry name" value="NS_splicing_regulatory_protein"/>
</dbReference>
<comment type="similarity">
    <text evidence="1">Belongs to the NSRP1 family.</text>
</comment>
<feature type="region of interest" description="Disordered" evidence="3">
    <location>
        <begin position="232"/>
        <end position="289"/>
    </location>
</feature>
<protein>
    <submittedName>
        <fullName evidence="5">Uncharacterized conserved protein</fullName>
    </submittedName>
</protein>
<accession>A0A0F7SJC4</accession>
<feature type="domain" description="Nuclear speckle splicing regulatory protein 1 N-terminal" evidence="4">
    <location>
        <begin position="85"/>
        <end position="200"/>
    </location>
</feature>
<dbReference type="GO" id="GO:0000381">
    <property type="term" value="P:regulation of alternative mRNA splicing, via spliceosome"/>
    <property type="evidence" value="ECO:0007669"/>
    <property type="project" value="InterPro"/>
</dbReference>
<feature type="region of interest" description="Disordered" evidence="3">
    <location>
        <begin position="303"/>
        <end position="334"/>
    </location>
</feature>
<evidence type="ECO:0000256" key="2">
    <source>
        <dbReference type="ARBA" id="ARBA00023054"/>
    </source>
</evidence>
<organism evidence="5">
    <name type="scientific">Phaffia rhodozyma</name>
    <name type="common">Yeast</name>
    <name type="synonym">Xanthophyllomyces dendrorhous</name>
    <dbReference type="NCBI Taxonomy" id="264483"/>
    <lineage>
        <taxon>Eukaryota</taxon>
        <taxon>Fungi</taxon>
        <taxon>Dikarya</taxon>
        <taxon>Basidiomycota</taxon>
        <taxon>Agaricomycotina</taxon>
        <taxon>Tremellomycetes</taxon>
        <taxon>Cystofilobasidiales</taxon>
        <taxon>Mrakiaceae</taxon>
        <taxon>Phaffia</taxon>
    </lineage>
</organism>
<keyword evidence="2" id="KW-0175">Coiled coil</keyword>
<name>A0A0F7SJC4_PHARH</name>
<feature type="region of interest" description="Disordered" evidence="3">
    <location>
        <begin position="1"/>
        <end position="87"/>
    </location>
</feature>
<proteinExistence type="inferred from homology"/>
<feature type="compositionally biased region" description="Low complexity" evidence="3">
    <location>
        <begin position="17"/>
        <end position="32"/>
    </location>
</feature>
<feature type="region of interest" description="Disordered" evidence="3">
    <location>
        <begin position="351"/>
        <end position="421"/>
    </location>
</feature>
<reference evidence="5" key="1">
    <citation type="submission" date="2014-08" db="EMBL/GenBank/DDBJ databases">
        <authorList>
            <person name="Sharma Rahul"/>
            <person name="Thines Marco"/>
        </authorList>
    </citation>
    <scope>NUCLEOTIDE SEQUENCE</scope>
</reference>